<proteinExistence type="predicted"/>
<protein>
    <submittedName>
        <fullName evidence="1">Uncharacterized protein</fullName>
    </submittedName>
</protein>
<name>A0A1H1HPF7_NATTX</name>
<dbReference type="AlphaFoldDB" id="A0A1H1HPF7"/>
<keyword evidence="2" id="KW-1185">Reference proteome</keyword>
<evidence type="ECO:0000313" key="2">
    <source>
        <dbReference type="Proteomes" id="UP000198848"/>
    </source>
</evidence>
<evidence type="ECO:0000313" key="1">
    <source>
        <dbReference type="EMBL" id="SDR27287.1"/>
    </source>
</evidence>
<organism evidence="1 2">
    <name type="scientific">Natronobacterium texcoconense</name>
    <dbReference type="NCBI Taxonomy" id="1095778"/>
    <lineage>
        <taxon>Archaea</taxon>
        <taxon>Methanobacteriati</taxon>
        <taxon>Methanobacteriota</taxon>
        <taxon>Stenosarchaea group</taxon>
        <taxon>Halobacteria</taxon>
        <taxon>Halobacteriales</taxon>
        <taxon>Natrialbaceae</taxon>
        <taxon>Natronobacterium</taxon>
    </lineage>
</organism>
<dbReference type="EMBL" id="FNLC01000003">
    <property type="protein sequence ID" value="SDR27287.1"/>
    <property type="molecule type" value="Genomic_DNA"/>
</dbReference>
<reference evidence="2" key="1">
    <citation type="submission" date="2016-10" db="EMBL/GenBank/DDBJ databases">
        <authorList>
            <person name="Varghese N."/>
            <person name="Submissions S."/>
        </authorList>
    </citation>
    <scope>NUCLEOTIDE SEQUENCE [LARGE SCALE GENOMIC DNA]</scope>
    <source>
        <strain evidence="2">DSM 24767</strain>
    </source>
</reference>
<dbReference type="Proteomes" id="UP000198848">
    <property type="component" value="Unassembled WGS sequence"/>
</dbReference>
<accession>A0A1H1HPF7</accession>
<sequence length="145" mass="17153">MWKNDRPTTEILHNPIRTYWWWEYQWPMDAALPTDWTEKTRRSYTPADSDREMEYCTYRHESGDLRVKVAPASLDGDDHPGYALTTTSYPGLEFAETTQVRTVLTFDRCERIARRFMDLFSARYDGPGSLEDALEYASERTRDHQ</sequence>
<gene>
    <name evidence="1" type="ORF">SAMN04489842_2932</name>
</gene>